<dbReference type="AlphaFoldDB" id="A0AA92TPB3"/>
<organism evidence="1 2">
    <name type="scientific">Segatella copri</name>
    <dbReference type="NCBI Taxonomy" id="165179"/>
    <lineage>
        <taxon>Bacteria</taxon>
        <taxon>Pseudomonadati</taxon>
        <taxon>Bacteroidota</taxon>
        <taxon>Bacteroidia</taxon>
        <taxon>Bacteroidales</taxon>
        <taxon>Prevotellaceae</taxon>
        <taxon>Segatella</taxon>
    </lineage>
</organism>
<dbReference type="EMBL" id="QRYP01000091">
    <property type="protein sequence ID" value="RGU88848.1"/>
    <property type="molecule type" value="Genomic_DNA"/>
</dbReference>
<reference evidence="1 2" key="1">
    <citation type="submission" date="2018-08" db="EMBL/GenBank/DDBJ databases">
        <title>A genome reference for cultivated species of the human gut microbiota.</title>
        <authorList>
            <person name="Zou Y."/>
            <person name="Xue W."/>
            <person name="Luo G."/>
        </authorList>
    </citation>
    <scope>NUCLEOTIDE SEQUENCE [LARGE SCALE GENOMIC DNA]</scope>
    <source>
        <strain evidence="1 2">AF15-25</strain>
    </source>
</reference>
<comment type="caution">
    <text evidence="1">The sequence shown here is derived from an EMBL/GenBank/DDBJ whole genome shotgun (WGS) entry which is preliminary data.</text>
</comment>
<accession>A0AA92TPB3</accession>
<sequence length="97" mass="10979">MAYWIQMGKRLNIPNHTNTIRLKDKAAPLVTTKEIMPIKSNVARLFNIICLFSKNSFLTDFAQSQASKAILKLNKEIQIVSIMPIKCPKYKTTAGII</sequence>
<proteinExistence type="predicted"/>
<evidence type="ECO:0000313" key="1">
    <source>
        <dbReference type="EMBL" id="RGU88848.1"/>
    </source>
</evidence>
<dbReference type="Proteomes" id="UP000285236">
    <property type="component" value="Unassembled WGS sequence"/>
</dbReference>
<gene>
    <name evidence="1" type="ORF">DWW35_15550</name>
</gene>
<evidence type="ECO:0000313" key="2">
    <source>
        <dbReference type="Proteomes" id="UP000285236"/>
    </source>
</evidence>
<name>A0AA92TPB3_9BACT</name>
<protein>
    <submittedName>
        <fullName evidence="1">Uncharacterized protein</fullName>
    </submittedName>
</protein>